<feature type="region of interest" description="Disordered" evidence="1">
    <location>
        <begin position="1"/>
        <end position="92"/>
    </location>
</feature>
<comment type="caution">
    <text evidence="2">The sequence shown here is derived from an EMBL/GenBank/DDBJ whole genome shotgun (WGS) entry which is preliminary data.</text>
</comment>
<evidence type="ECO:0000313" key="2">
    <source>
        <dbReference type="EMBL" id="OYD54722.1"/>
    </source>
</evidence>
<dbReference type="Pfam" id="PF11776">
    <property type="entry name" value="RcnB"/>
    <property type="match status" value="1"/>
</dbReference>
<reference evidence="2 3" key="1">
    <citation type="submission" date="2017-07" db="EMBL/GenBank/DDBJ databases">
        <title>Thauera sp. KNDSS-Mac4 genome sequence and assembly.</title>
        <authorList>
            <person name="Mayilraj S."/>
        </authorList>
    </citation>
    <scope>NUCLEOTIDE SEQUENCE [LARGE SCALE GENOMIC DNA]</scope>
    <source>
        <strain evidence="2 3">KNDSS-Mac4</strain>
    </source>
</reference>
<feature type="compositionally biased region" description="Basic and acidic residues" evidence="1">
    <location>
        <begin position="59"/>
        <end position="92"/>
    </location>
</feature>
<feature type="compositionally biased region" description="Basic and acidic residues" evidence="1">
    <location>
        <begin position="18"/>
        <end position="51"/>
    </location>
</feature>
<keyword evidence="3" id="KW-1185">Reference proteome</keyword>
<gene>
    <name evidence="2" type="ORF">CGK74_06280</name>
</gene>
<organism evidence="2 3">
    <name type="scientific">Thauera propionica</name>
    <dbReference type="NCBI Taxonomy" id="2019431"/>
    <lineage>
        <taxon>Bacteria</taxon>
        <taxon>Pseudomonadati</taxon>
        <taxon>Pseudomonadota</taxon>
        <taxon>Betaproteobacteria</taxon>
        <taxon>Rhodocyclales</taxon>
        <taxon>Zoogloeaceae</taxon>
        <taxon>Thauera</taxon>
    </lineage>
</organism>
<name>A0A235F0A5_9RHOO</name>
<sequence>MLGAAPTLAKEPVTAGPARHERGERGPDKRDHHETRPQSNAREREYRRDTNRATAPEIRSTRDESRDRDPPAIRDDRRNEVRAYRNDGRDDVRPHAYFDDRHREVVRHYYADRYRANDCPPGLARKHNGCMPPGQLKAWRIGHPLPRDLIYYDAPAAIVIRLGAPPDMHRYVRVGADILLIAIGTGLVVDALEDLSGI</sequence>
<dbReference type="InterPro" id="IPR024572">
    <property type="entry name" value="RcnB"/>
</dbReference>
<protein>
    <recommendedName>
        <fullName evidence="4">RcnB family protein</fullName>
    </recommendedName>
</protein>
<dbReference type="Proteomes" id="UP000215181">
    <property type="component" value="Unassembled WGS sequence"/>
</dbReference>
<dbReference type="EMBL" id="NOIH01000007">
    <property type="protein sequence ID" value="OYD54722.1"/>
    <property type="molecule type" value="Genomic_DNA"/>
</dbReference>
<evidence type="ECO:0008006" key="4">
    <source>
        <dbReference type="Google" id="ProtNLM"/>
    </source>
</evidence>
<dbReference type="Gene3D" id="3.10.450.160">
    <property type="entry name" value="inner membrane protein cigr"/>
    <property type="match status" value="1"/>
</dbReference>
<dbReference type="OrthoDB" id="5432438at2"/>
<proteinExistence type="predicted"/>
<accession>A0A235F0A5</accession>
<evidence type="ECO:0000256" key="1">
    <source>
        <dbReference type="SAM" id="MobiDB-lite"/>
    </source>
</evidence>
<dbReference type="AlphaFoldDB" id="A0A235F0A5"/>
<evidence type="ECO:0000313" key="3">
    <source>
        <dbReference type="Proteomes" id="UP000215181"/>
    </source>
</evidence>